<dbReference type="Pfam" id="PF21818">
    <property type="entry name" value="DUF6884"/>
    <property type="match status" value="1"/>
</dbReference>
<dbReference type="Proteomes" id="UP000675781">
    <property type="component" value="Unassembled WGS sequence"/>
</dbReference>
<name>A0A941EJ99_9ACTN</name>
<evidence type="ECO:0000313" key="2">
    <source>
        <dbReference type="EMBL" id="MBR7831848.1"/>
    </source>
</evidence>
<dbReference type="AlphaFoldDB" id="A0A941EJ99"/>
<organism evidence="2 3">
    <name type="scientific">Actinospica durhamensis</name>
    <dbReference type="NCBI Taxonomy" id="1508375"/>
    <lineage>
        <taxon>Bacteria</taxon>
        <taxon>Bacillati</taxon>
        <taxon>Actinomycetota</taxon>
        <taxon>Actinomycetes</taxon>
        <taxon>Catenulisporales</taxon>
        <taxon>Actinospicaceae</taxon>
        <taxon>Actinospica</taxon>
    </lineage>
</organism>
<reference evidence="2" key="1">
    <citation type="submission" date="2021-04" db="EMBL/GenBank/DDBJ databases">
        <title>Genome based classification of Actinospica acidithermotolerans sp. nov., an actinobacterium isolated from an Indonesian hot spring.</title>
        <authorList>
            <person name="Kusuma A.B."/>
            <person name="Putra K.E."/>
            <person name="Nafisah S."/>
            <person name="Loh J."/>
            <person name="Nouioui I."/>
            <person name="Goodfellow M."/>
        </authorList>
    </citation>
    <scope>NUCLEOTIDE SEQUENCE</scope>
    <source>
        <strain evidence="2">CSCA 57</strain>
    </source>
</reference>
<dbReference type="RefSeq" id="WP_212526382.1">
    <property type="nucleotide sequence ID" value="NZ_JAGSOG010000003.1"/>
</dbReference>
<evidence type="ECO:0000259" key="1">
    <source>
        <dbReference type="Pfam" id="PF21818"/>
    </source>
</evidence>
<evidence type="ECO:0000313" key="3">
    <source>
        <dbReference type="Proteomes" id="UP000675781"/>
    </source>
</evidence>
<keyword evidence="3" id="KW-1185">Reference proteome</keyword>
<dbReference type="InterPro" id="IPR049251">
    <property type="entry name" value="DUF6884"/>
</dbReference>
<dbReference type="EMBL" id="JAGSOG010000003">
    <property type="protein sequence ID" value="MBR7831848.1"/>
    <property type="molecule type" value="Genomic_DNA"/>
</dbReference>
<protein>
    <recommendedName>
        <fullName evidence="1">DUF6884 domain-containing protein</fullName>
    </recommendedName>
</protein>
<sequence length="157" mass="16268">MPMHPGVDPATPSAASAAASSTAVSVILVGGGKDQLSEPAAARDLYVSPLFVRRRARAEASGVPWFVISGRWGLLAPGDVLAPYSFSLAEQSVNYQRAWGRFVAEQLCLASPVGRGDIVEISAGGAYAAALTAPIEYLGARVRRATAGTNDAGDEPR</sequence>
<gene>
    <name evidence="2" type="ORF">KDL01_01165</name>
</gene>
<comment type="caution">
    <text evidence="2">The sequence shown here is derived from an EMBL/GenBank/DDBJ whole genome shotgun (WGS) entry which is preliminary data.</text>
</comment>
<feature type="domain" description="DUF6884" evidence="1">
    <location>
        <begin position="26"/>
        <end position="148"/>
    </location>
</feature>
<proteinExistence type="predicted"/>
<accession>A0A941EJ99</accession>